<accession>A0A183KYM0</accession>
<keyword evidence="1" id="KW-0472">Membrane</keyword>
<evidence type="ECO:0000313" key="3">
    <source>
        <dbReference type="Proteomes" id="UP000279833"/>
    </source>
</evidence>
<sequence length="69" mass="8244">MNFPYLLTMFILKRQDRYFSTYAMFYSLFILFSGGRFVPDALMKKYKLKLPTYPSHELCVLLNSSDDKK</sequence>
<keyword evidence="3" id="KW-1185">Reference proteome</keyword>
<gene>
    <name evidence="2" type="ORF">SCUD_LOCUS20168</name>
</gene>
<reference evidence="2 3" key="2">
    <citation type="submission" date="2018-11" db="EMBL/GenBank/DDBJ databases">
        <authorList>
            <consortium name="Pathogen Informatics"/>
        </authorList>
    </citation>
    <scope>NUCLEOTIDE SEQUENCE [LARGE SCALE GENOMIC DNA]</scope>
    <source>
        <strain evidence="2">Dakar</strain>
        <strain evidence="3">Dakar, Senegal</strain>
    </source>
</reference>
<feature type="transmembrane region" description="Helical" evidence="1">
    <location>
        <begin position="20"/>
        <end position="39"/>
    </location>
</feature>
<proteinExistence type="predicted"/>
<protein>
    <submittedName>
        <fullName evidence="4">Ovule protein</fullName>
    </submittedName>
</protein>
<dbReference type="EMBL" id="UZAK01043784">
    <property type="protein sequence ID" value="VDP71400.1"/>
    <property type="molecule type" value="Genomic_DNA"/>
</dbReference>
<dbReference type="AlphaFoldDB" id="A0A183KYM0"/>
<organism evidence="4">
    <name type="scientific">Schistosoma curassoni</name>
    <dbReference type="NCBI Taxonomy" id="6186"/>
    <lineage>
        <taxon>Eukaryota</taxon>
        <taxon>Metazoa</taxon>
        <taxon>Spiralia</taxon>
        <taxon>Lophotrochozoa</taxon>
        <taxon>Platyhelminthes</taxon>
        <taxon>Trematoda</taxon>
        <taxon>Digenea</taxon>
        <taxon>Strigeidida</taxon>
        <taxon>Schistosomatoidea</taxon>
        <taxon>Schistosomatidae</taxon>
        <taxon>Schistosoma</taxon>
    </lineage>
</organism>
<evidence type="ECO:0000313" key="2">
    <source>
        <dbReference type="EMBL" id="VDP71400.1"/>
    </source>
</evidence>
<keyword evidence="1" id="KW-0812">Transmembrane</keyword>
<reference evidence="4" key="1">
    <citation type="submission" date="2016-06" db="UniProtKB">
        <authorList>
            <consortium name="WormBaseParasite"/>
        </authorList>
    </citation>
    <scope>IDENTIFICATION</scope>
</reference>
<evidence type="ECO:0000256" key="1">
    <source>
        <dbReference type="SAM" id="Phobius"/>
    </source>
</evidence>
<name>A0A183KYM0_9TREM</name>
<keyword evidence="1" id="KW-1133">Transmembrane helix</keyword>
<dbReference type="Proteomes" id="UP000279833">
    <property type="component" value="Unassembled WGS sequence"/>
</dbReference>
<dbReference type="STRING" id="6186.A0A183KYM0"/>
<evidence type="ECO:0000313" key="4">
    <source>
        <dbReference type="WBParaSite" id="SCUD_0002017001-mRNA-1"/>
    </source>
</evidence>
<dbReference type="WBParaSite" id="SCUD_0002017001-mRNA-1">
    <property type="protein sequence ID" value="SCUD_0002017001-mRNA-1"/>
    <property type="gene ID" value="SCUD_0002017001"/>
</dbReference>